<comment type="catalytic activity">
    <reaction evidence="1 10">
        <text>S-ubiquitinyl-[E2 ubiquitin-conjugating enzyme]-L-cysteine + [acceptor protein]-L-lysine = [E2 ubiquitin-conjugating enzyme]-L-cysteine + N(6)-ubiquitinyl-[acceptor protein]-L-lysine.</text>
        <dbReference type="EC" id="2.3.2.27"/>
    </reaction>
</comment>
<organism evidence="14 15">
    <name type="scientific">Rhipicephalus microplus</name>
    <name type="common">Cattle tick</name>
    <name type="synonym">Boophilus microplus</name>
    <dbReference type="NCBI Taxonomy" id="6941"/>
    <lineage>
        <taxon>Eukaryota</taxon>
        <taxon>Metazoa</taxon>
        <taxon>Ecdysozoa</taxon>
        <taxon>Arthropoda</taxon>
        <taxon>Chelicerata</taxon>
        <taxon>Arachnida</taxon>
        <taxon>Acari</taxon>
        <taxon>Parasitiformes</taxon>
        <taxon>Ixodida</taxon>
        <taxon>Ixodoidea</taxon>
        <taxon>Ixodidae</taxon>
        <taxon>Rhipicephalinae</taxon>
        <taxon>Rhipicephalus</taxon>
        <taxon>Boophilus</taxon>
    </lineage>
</organism>
<evidence type="ECO:0000256" key="6">
    <source>
        <dbReference type="ARBA" id="ARBA00022771"/>
    </source>
</evidence>
<proteinExistence type="inferred from homology"/>
<dbReference type="GO" id="GO:0005737">
    <property type="term" value="C:cytoplasm"/>
    <property type="evidence" value="ECO:0007669"/>
    <property type="project" value="InterPro"/>
</dbReference>
<accession>A0A9J6CVA3</accession>
<dbReference type="VEuPathDB" id="VectorBase:LOC119179261"/>
<dbReference type="EMBL" id="JABSTU010006694">
    <property type="protein sequence ID" value="KAH7932420.1"/>
    <property type="molecule type" value="Genomic_DNA"/>
</dbReference>
<evidence type="ECO:0000256" key="9">
    <source>
        <dbReference type="PROSITE-ProRule" id="PRU00047"/>
    </source>
</evidence>
<evidence type="ECO:0000256" key="10">
    <source>
        <dbReference type="RuleBase" id="RU201113"/>
    </source>
</evidence>
<protein>
    <recommendedName>
        <fullName evidence="10">E3 ubiquitin-protein ligase</fullName>
        <ecNumber evidence="10">2.3.2.27</ecNumber>
    </recommendedName>
</protein>
<dbReference type="EC" id="2.3.2.27" evidence="10"/>
<evidence type="ECO:0000256" key="8">
    <source>
        <dbReference type="ARBA" id="ARBA00022833"/>
    </source>
</evidence>
<dbReference type="InterPro" id="IPR001878">
    <property type="entry name" value="Znf_CCHC"/>
</dbReference>
<dbReference type="AlphaFoldDB" id="A0A9J6CVA3"/>
<dbReference type="InterPro" id="IPR001841">
    <property type="entry name" value="Znf_RING"/>
</dbReference>
<dbReference type="InterPro" id="IPR049548">
    <property type="entry name" value="Sina-like_RING"/>
</dbReference>
<reference evidence="14" key="2">
    <citation type="submission" date="2021-09" db="EMBL/GenBank/DDBJ databases">
        <authorList>
            <person name="Jia N."/>
            <person name="Wang J."/>
            <person name="Shi W."/>
            <person name="Du L."/>
            <person name="Sun Y."/>
            <person name="Zhan W."/>
            <person name="Jiang J."/>
            <person name="Wang Q."/>
            <person name="Zhang B."/>
            <person name="Ji P."/>
            <person name="Sakyi L.B."/>
            <person name="Cui X."/>
            <person name="Yuan T."/>
            <person name="Jiang B."/>
            <person name="Yang W."/>
            <person name="Lam T.T.-Y."/>
            <person name="Chang Q."/>
            <person name="Ding S."/>
            <person name="Wang X."/>
            <person name="Zhu J."/>
            <person name="Ruan X."/>
            <person name="Zhao L."/>
            <person name="Wei J."/>
            <person name="Que T."/>
            <person name="Du C."/>
            <person name="Cheng J."/>
            <person name="Dai P."/>
            <person name="Han X."/>
            <person name="Huang E."/>
            <person name="Gao Y."/>
            <person name="Liu J."/>
            <person name="Shao H."/>
            <person name="Ye R."/>
            <person name="Li L."/>
            <person name="Wei W."/>
            <person name="Wang X."/>
            <person name="Wang C."/>
            <person name="Huo Q."/>
            <person name="Li W."/>
            <person name="Guo W."/>
            <person name="Chen H."/>
            <person name="Chen S."/>
            <person name="Zhou L."/>
            <person name="Zhou L."/>
            <person name="Ni X."/>
            <person name="Tian J."/>
            <person name="Zhou Y."/>
            <person name="Sheng Y."/>
            <person name="Liu T."/>
            <person name="Pan Y."/>
            <person name="Xia L."/>
            <person name="Li J."/>
            <person name="Zhao F."/>
            <person name="Cao W."/>
        </authorList>
    </citation>
    <scope>NUCLEOTIDE SEQUENCE</scope>
    <source>
        <strain evidence="14">Rmic-2018</strain>
        <tissue evidence="14">Larvae</tissue>
    </source>
</reference>
<dbReference type="SUPFAM" id="SSF57756">
    <property type="entry name" value="Retrovirus zinc finger-like domains"/>
    <property type="match status" value="1"/>
</dbReference>
<dbReference type="PANTHER" id="PTHR45877">
    <property type="entry name" value="E3 UBIQUITIN-PROTEIN LIGASE SIAH2"/>
    <property type="match status" value="1"/>
</dbReference>
<name>A0A9J6CVA3_RHIMP</name>
<sequence length="515" mass="56267">MKDALVKYVMHVWYGSPLHMMCDWLYGFWQKSGLGTGAGGGSGGGSCRSGRSSWPPVGAEGCSCGSAVHGSKEMSHVAVQSNLLRSPSTVACARLERGRVDGATSTCEDSPKFTQATSSENVTRIVRRELEAMAPAAIASDGPQDNASTVSLIQAVVRQEIANLGITPVCAVRTTESSASVNQIPVYPSRYPSRYRNPAEWRTSDDRPICFHCSRAGHIARYCRNLSLAVQSAAEVMASVISVFDPPRTQTTTSVSQMSSLLECPICRNYALPPIMQCENGHHLCAPCRKNVAMCPVCRAPKGNNRNLALEKLAESTLFPCKYRSKGCTTSLLIADKKRHENSCERGKQPCCCVLGRKSCKWRGPLQTLVGHILGTHDFVPRLQGENVVVTATNFRRVEAFCWMALQTCLGRDFVVMLRKRNNRASSHRFLGAVLLIGSSEEARRFLYQFDLRGAEHRLSWSARTRNLHSQADTDRSGDGLVLDMSTAERLCNGADLIMDVTISNAPSLSGDNVL</sequence>
<dbReference type="InterPro" id="IPR013010">
    <property type="entry name" value="Znf_SIAH"/>
</dbReference>
<dbReference type="InterPro" id="IPR008974">
    <property type="entry name" value="TRAF-like"/>
</dbReference>
<dbReference type="VEuPathDB" id="VectorBase:LOC119187309"/>
<evidence type="ECO:0000259" key="12">
    <source>
        <dbReference type="PROSITE" id="PS50158"/>
    </source>
</evidence>
<dbReference type="SUPFAM" id="SSF49599">
    <property type="entry name" value="TRAF domain-like"/>
    <property type="match status" value="1"/>
</dbReference>
<keyword evidence="4" id="KW-0808">Transferase</keyword>
<dbReference type="GO" id="GO:0003676">
    <property type="term" value="F:nucleic acid binding"/>
    <property type="evidence" value="ECO:0007669"/>
    <property type="project" value="InterPro"/>
</dbReference>
<dbReference type="Pfam" id="PF21361">
    <property type="entry name" value="Sina_ZnF"/>
    <property type="match status" value="1"/>
</dbReference>
<evidence type="ECO:0000259" key="13">
    <source>
        <dbReference type="PROSITE" id="PS51081"/>
    </source>
</evidence>
<reference evidence="14" key="1">
    <citation type="journal article" date="2020" name="Cell">
        <title>Large-Scale Comparative Analyses of Tick Genomes Elucidate Their Genetic Diversity and Vector Capacities.</title>
        <authorList>
            <consortium name="Tick Genome and Microbiome Consortium (TIGMIC)"/>
            <person name="Jia N."/>
            <person name="Wang J."/>
            <person name="Shi W."/>
            <person name="Du L."/>
            <person name="Sun Y."/>
            <person name="Zhan W."/>
            <person name="Jiang J.F."/>
            <person name="Wang Q."/>
            <person name="Zhang B."/>
            <person name="Ji P."/>
            <person name="Bell-Sakyi L."/>
            <person name="Cui X.M."/>
            <person name="Yuan T.T."/>
            <person name="Jiang B.G."/>
            <person name="Yang W.F."/>
            <person name="Lam T.T."/>
            <person name="Chang Q.C."/>
            <person name="Ding S.J."/>
            <person name="Wang X.J."/>
            <person name="Zhu J.G."/>
            <person name="Ruan X.D."/>
            <person name="Zhao L."/>
            <person name="Wei J.T."/>
            <person name="Ye R.Z."/>
            <person name="Que T.C."/>
            <person name="Du C.H."/>
            <person name="Zhou Y.H."/>
            <person name="Cheng J.X."/>
            <person name="Dai P.F."/>
            <person name="Guo W.B."/>
            <person name="Han X.H."/>
            <person name="Huang E.J."/>
            <person name="Li L.F."/>
            <person name="Wei W."/>
            <person name="Gao Y.C."/>
            <person name="Liu J.Z."/>
            <person name="Shao H.Z."/>
            <person name="Wang X."/>
            <person name="Wang C.C."/>
            <person name="Yang T.C."/>
            <person name="Huo Q.B."/>
            <person name="Li W."/>
            <person name="Chen H.Y."/>
            <person name="Chen S.E."/>
            <person name="Zhou L.G."/>
            <person name="Ni X.B."/>
            <person name="Tian J.H."/>
            <person name="Sheng Y."/>
            <person name="Liu T."/>
            <person name="Pan Y.S."/>
            <person name="Xia L.Y."/>
            <person name="Li J."/>
            <person name="Zhao F."/>
            <person name="Cao W.C."/>
        </authorList>
    </citation>
    <scope>NUCLEOTIDE SEQUENCE</scope>
    <source>
        <strain evidence="14">Rmic-2018</strain>
    </source>
</reference>
<keyword evidence="15" id="KW-1185">Reference proteome</keyword>
<dbReference type="PROSITE" id="PS51081">
    <property type="entry name" value="ZF_SIAH"/>
    <property type="match status" value="1"/>
</dbReference>
<gene>
    <name evidence="14" type="ORF">HPB51_029296</name>
</gene>
<dbReference type="GO" id="GO:0008270">
    <property type="term" value="F:zinc ion binding"/>
    <property type="evidence" value="ECO:0007669"/>
    <property type="project" value="UniProtKB-KW"/>
</dbReference>
<dbReference type="GO" id="GO:0061630">
    <property type="term" value="F:ubiquitin protein ligase activity"/>
    <property type="evidence" value="ECO:0007669"/>
    <property type="project" value="UniProtKB-EC"/>
</dbReference>
<keyword evidence="5 10" id="KW-0479">Metal-binding</keyword>
<comment type="pathway">
    <text evidence="2 10">Protein modification; protein ubiquitination.</text>
</comment>
<dbReference type="PROSITE" id="PS50158">
    <property type="entry name" value="ZF_CCHC"/>
    <property type="match status" value="1"/>
</dbReference>
<dbReference type="Pfam" id="PF03145">
    <property type="entry name" value="Sina_TRAF"/>
    <property type="match status" value="1"/>
</dbReference>
<dbReference type="InterPro" id="IPR013083">
    <property type="entry name" value="Znf_RING/FYVE/PHD"/>
</dbReference>
<dbReference type="Gene3D" id="2.60.210.10">
    <property type="entry name" value="Apoptosis, Tumor Necrosis Factor Receptor Associated Protein 2, Chain A"/>
    <property type="match status" value="1"/>
</dbReference>
<comment type="function">
    <text evidence="10">E3 ubiquitin-protein ligase that mediates ubiquitination and subsequent proteasomal degradation of target proteins. E3 ubiquitin ligases accept ubiquitin from an E2 ubiquitin-conjugating enzyme in the form of a thioester and then directly transfers the ubiquitin to targeted substrates.</text>
</comment>
<comment type="similarity">
    <text evidence="3 10">Belongs to the SINA (Seven in absentia) family.</text>
</comment>
<dbReference type="SUPFAM" id="SSF57850">
    <property type="entry name" value="RING/U-box"/>
    <property type="match status" value="1"/>
</dbReference>
<evidence type="ECO:0000256" key="3">
    <source>
        <dbReference type="ARBA" id="ARBA00009119"/>
    </source>
</evidence>
<feature type="domain" description="CCHC-type" evidence="12">
    <location>
        <begin position="210"/>
        <end position="225"/>
    </location>
</feature>
<dbReference type="PROSITE" id="PS50089">
    <property type="entry name" value="ZF_RING_2"/>
    <property type="match status" value="1"/>
</dbReference>
<dbReference type="InterPro" id="IPR004162">
    <property type="entry name" value="SINA-like_animal"/>
</dbReference>
<comment type="domain">
    <text evidence="10">The RING-type zinc finger domain is essential for ubiquitin ligase activity.</text>
</comment>
<evidence type="ECO:0000259" key="11">
    <source>
        <dbReference type="PROSITE" id="PS50089"/>
    </source>
</evidence>
<keyword evidence="6 9" id="KW-0863">Zinc-finger</keyword>
<evidence type="ECO:0000313" key="15">
    <source>
        <dbReference type="Proteomes" id="UP000821866"/>
    </source>
</evidence>
<feature type="domain" description="RING-type" evidence="11">
    <location>
        <begin position="264"/>
        <end position="299"/>
    </location>
</feature>
<dbReference type="Gene3D" id="3.30.40.10">
    <property type="entry name" value="Zinc/RING finger domain, C3HC4 (zinc finger)"/>
    <property type="match status" value="2"/>
</dbReference>
<dbReference type="GO" id="GO:0031624">
    <property type="term" value="F:ubiquitin conjugating enzyme binding"/>
    <property type="evidence" value="ECO:0007669"/>
    <property type="project" value="TreeGrafter"/>
</dbReference>
<evidence type="ECO:0000256" key="2">
    <source>
        <dbReference type="ARBA" id="ARBA00004906"/>
    </source>
</evidence>
<dbReference type="InterPro" id="IPR036875">
    <property type="entry name" value="Znf_CCHC_sf"/>
</dbReference>
<dbReference type="InterPro" id="IPR018121">
    <property type="entry name" value="7-in-absentia-prot_TRAF-dom"/>
</dbReference>
<keyword evidence="7 10" id="KW-0833">Ubl conjugation pathway</keyword>
<dbReference type="Proteomes" id="UP000821866">
    <property type="component" value="Unassembled WGS sequence"/>
</dbReference>
<dbReference type="Pfam" id="PF21362">
    <property type="entry name" value="Sina_RING"/>
    <property type="match status" value="1"/>
</dbReference>
<evidence type="ECO:0000256" key="7">
    <source>
        <dbReference type="ARBA" id="ARBA00022786"/>
    </source>
</evidence>
<dbReference type="PANTHER" id="PTHR45877:SF2">
    <property type="entry name" value="E3 UBIQUITIN-PROTEIN LIGASE SINA-RELATED"/>
    <property type="match status" value="1"/>
</dbReference>
<evidence type="ECO:0000256" key="5">
    <source>
        <dbReference type="ARBA" id="ARBA00022723"/>
    </source>
</evidence>
<evidence type="ECO:0000256" key="4">
    <source>
        <dbReference type="ARBA" id="ARBA00022679"/>
    </source>
</evidence>
<comment type="domain">
    <text evidence="10">The SBD domain (substrate-binding domain) mediates the interaction with substrate proteins. It is related to the TRAF family.</text>
</comment>
<comment type="caution">
    <text evidence="14">The sequence shown here is derived from an EMBL/GenBank/DDBJ whole genome shotgun (WGS) entry which is preliminary data.</text>
</comment>
<evidence type="ECO:0000256" key="1">
    <source>
        <dbReference type="ARBA" id="ARBA00000900"/>
    </source>
</evidence>
<dbReference type="GO" id="GO:0043161">
    <property type="term" value="P:proteasome-mediated ubiquitin-dependent protein catabolic process"/>
    <property type="evidence" value="ECO:0007669"/>
    <property type="project" value="TreeGrafter"/>
</dbReference>
<keyword evidence="8 10" id="KW-0862">Zinc</keyword>
<evidence type="ECO:0000313" key="14">
    <source>
        <dbReference type="EMBL" id="KAH7932420.1"/>
    </source>
</evidence>
<feature type="domain" description="SIAH-type" evidence="13">
    <location>
        <begin position="316"/>
        <end position="378"/>
    </location>
</feature>